<evidence type="ECO:0000313" key="10">
    <source>
        <dbReference type="Proteomes" id="UP000054703"/>
    </source>
</evidence>
<dbReference type="Pfam" id="PF02569">
    <property type="entry name" value="Pantoate_ligase"/>
    <property type="match status" value="1"/>
</dbReference>
<dbReference type="GO" id="GO:0005829">
    <property type="term" value="C:cytosol"/>
    <property type="evidence" value="ECO:0007669"/>
    <property type="project" value="TreeGrafter"/>
</dbReference>
<dbReference type="PANTHER" id="PTHR21299:SF1">
    <property type="entry name" value="PANTOATE--BETA-ALANINE LIGASE"/>
    <property type="match status" value="1"/>
</dbReference>
<comment type="catalytic activity">
    <reaction evidence="7 8">
        <text>(R)-pantoate + beta-alanine + ATP = (R)-pantothenate + AMP + diphosphate + H(+)</text>
        <dbReference type="Rhea" id="RHEA:10912"/>
        <dbReference type="ChEBI" id="CHEBI:15378"/>
        <dbReference type="ChEBI" id="CHEBI:15980"/>
        <dbReference type="ChEBI" id="CHEBI:29032"/>
        <dbReference type="ChEBI" id="CHEBI:30616"/>
        <dbReference type="ChEBI" id="CHEBI:33019"/>
        <dbReference type="ChEBI" id="CHEBI:57966"/>
        <dbReference type="ChEBI" id="CHEBI:456215"/>
        <dbReference type="EC" id="6.3.2.1"/>
    </reaction>
</comment>
<feature type="binding site" evidence="8">
    <location>
        <begin position="30"/>
        <end position="37"/>
    </location>
    <ligand>
        <name>ATP</name>
        <dbReference type="ChEBI" id="CHEBI:30616"/>
    </ligand>
</feature>
<evidence type="ECO:0000256" key="4">
    <source>
        <dbReference type="ARBA" id="ARBA00022655"/>
    </source>
</evidence>
<dbReference type="GO" id="GO:0015940">
    <property type="term" value="P:pantothenate biosynthetic process"/>
    <property type="evidence" value="ECO:0007669"/>
    <property type="project" value="UniProtKB-UniRule"/>
</dbReference>
<feature type="binding site" evidence="8">
    <location>
        <position position="153"/>
    </location>
    <ligand>
        <name>(R)-pantoate</name>
        <dbReference type="ChEBI" id="CHEBI:15980"/>
    </ligand>
</feature>
<gene>
    <name evidence="8 9" type="primary">panC</name>
    <name evidence="9" type="ORF">Lsan_0519</name>
</gene>
<evidence type="ECO:0000256" key="6">
    <source>
        <dbReference type="ARBA" id="ARBA00022840"/>
    </source>
</evidence>
<evidence type="ECO:0000256" key="1">
    <source>
        <dbReference type="ARBA" id="ARBA00004990"/>
    </source>
</evidence>
<dbReference type="PANTHER" id="PTHR21299">
    <property type="entry name" value="CYTIDYLATE KINASE/PANTOATE-BETA-ALANINE LIGASE"/>
    <property type="match status" value="1"/>
</dbReference>
<dbReference type="PATRIC" id="fig|45074.5.peg.548"/>
<name>A0A0W0ZCP1_9GAMM</name>
<feature type="binding site" evidence="8">
    <location>
        <position position="61"/>
    </location>
    <ligand>
        <name>beta-alanine</name>
        <dbReference type="ChEBI" id="CHEBI:57966"/>
    </ligand>
</feature>
<evidence type="ECO:0000256" key="7">
    <source>
        <dbReference type="ARBA" id="ARBA00048258"/>
    </source>
</evidence>
<comment type="caution">
    <text evidence="9">The sequence shown here is derived from an EMBL/GenBank/DDBJ whole genome shotgun (WGS) entry which is preliminary data.</text>
</comment>
<protein>
    <recommendedName>
        <fullName evidence="8">Pantothenate synthetase</fullName>
        <shortName evidence="8">PS</shortName>
        <ecNumber evidence="8">6.3.2.1</ecNumber>
    </recommendedName>
    <alternativeName>
        <fullName evidence="8">Pantoate--beta-alanine ligase</fullName>
    </alternativeName>
    <alternativeName>
        <fullName evidence="8">Pantoate-activating enzyme</fullName>
    </alternativeName>
</protein>
<dbReference type="NCBIfam" id="TIGR00018">
    <property type="entry name" value="panC"/>
    <property type="match status" value="1"/>
</dbReference>
<proteinExistence type="inferred from homology"/>
<dbReference type="InterPro" id="IPR014729">
    <property type="entry name" value="Rossmann-like_a/b/a_fold"/>
</dbReference>
<keyword evidence="3 8" id="KW-0436">Ligase</keyword>
<dbReference type="InterPro" id="IPR003721">
    <property type="entry name" value="Pantoate_ligase"/>
</dbReference>
<keyword evidence="10" id="KW-1185">Reference proteome</keyword>
<dbReference type="Proteomes" id="UP000054703">
    <property type="component" value="Unassembled WGS sequence"/>
</dbReference>
<keyword evidence="6 8" id="KW-0067">ATP-binding</keyword>
<evidence type="ECO:0000256" key="5">
    <source>
        <dbReference type="ARBA" id="ARBA00022741"/>
    </source>
</evidence>
<dbReference type="Gene3D" id="3.30.1300.10">
    <property type="entry name" value="Pantoate-beta-alanine ligase, C-terminal domain"/>
    <property type="match status" value="1"/>
</dbReference>
<sequence length="254" mass="29394">MMQIFHNLEEWIAFRKTLSTELTIGFAPTMGNLHAGHASLFLASQKENHYTVSSLFVNPTQFNQAEDFKLYPRTLETDLKMMEDSGVDFCILPDDKAMYVDEYNYQVHEKQLCQLMEGKHRPGHFNGVLTVVIKLFNLVKPHKAYFGEKDYQQYQLIQGMTKAFFLDIEIKVCPTLRESSGLAFSSRNNRLSKEQKTIAEEFATLFQQKDKSCAQIIEELTQKNIVVAYVEEHQGRRYAAVRIGDIRLIDNYSL</sequence>
<comment type="function">
    <text evidence="8">Catalyzes the condensation of pantoate with beta-alanine in an ATP-dependent reaction via a pantoyl-adenylate intermediate.</text>
</comment>
<dbReference type="InterPro" id="IPR042176">
    <property type="entry name" value="Pantoate_ligase_C"/>
</dbReference>
<accession>A0A0W0ZCP1</accession>
<feature type="binding site" evidence="8">
    <location>
        <begin position="147"/>
        <end position="150"/>
    </location>
    <ligand>
        <name>ATP</name>
        <dbReference type="ChEBI" id="CHEBI:30616"/>
    </ligand>
</feature>
<dbReference type="EC" id="6.3.2.1" evidence="8"/>
<comment type="subcellular location">
    <subcellularLocation>
        <location evidence="8">Cytoplasm</location>
    </subcellularLocation>
</comment>
<feature type="active site" description="Proton donor" evidence="8">
    <location>
        <position position="37"/>
    </location>
</feature>
<feature type="binding site" evidence="8">
    <location>
        <position position="176"/>
    </location>
    <ligand>
        <name>ATP</name>
        <dbReference type="ChEBI" id="CHEBI:30616"/>
    </ligand>
</feature>
<feature type="binding site" evidence="8">
    <location>
        <begin position="184"/>
        <end position="187"/>
    </location>
    <ligand>
        <name>ATP</name>
        <dbReference type="ChEBI" id="CHEBI:30616"/>
    </ligand>
</feature>
<dbReference type="STRING" id="45074.Lsan_0519"/>
<evidence type="ECO:0000256" key="8">
    <source>
        <dbReference type="HAMAP-Rule" id="MF_00158"/>
    </source>
</evidence>
<dbReference type="GO" id="GO:0005524">
    <property type="term" value="F:ATP binding"/>
    <property type="evidence" value="ECO:0007669"/>
    <property type="project" value="UniProtKB-KW"/>
</dbReference>
<comment type="subunit">
    <text evidence="8">Homodimer.</text>
</comment>
<dbReference type="Gene3D" id="3.40.50.620">
    <property type="entry name" value="HUPs"/>
    <property type="match status" value="1"/>
</dbReference>
<dbReference type="AlphaFoldDB" id="A0A0W0ZCP1"/>
<organism evidence="9 10">
    <name type="scientific">Legionella santicrucis</name>
    <dbReference type="NCBI Taxonomy" id="45074"/>
    <lineage>
        <taxon>Bacteria</taxon>
        <taxon>Pseudomonadati</taxon>
        <taxon>Pseudomonadota</taxon>
        <taxon>Gammaproteobacteria</taxon>
        <taxon>Legionellales</taxon>
        <taxon>Legionellaceae</taxon>
        <taxon>Legionella</taxon>
    </lineage>
</organism>
<feature type="binding site" evidence="8">
    <location>
        <position position="61"/>
    </location>
    <ligand>
        <name>(R)-pantoate</name>
        <dbReference type="ChEBI" id="CHEBI:15980"/>
    </ligand>
</feature>
<evidence type="ECO:0000313" key="9">
    <source>
        <dbReference type="EMBL" id="KTD66574.1"/>
    </source>
</evidence>
<comment type="miscellaneous">
    <text evidence="8">The reaction proceeds by a bi uni uni bi ping pong mechanism.</text>
</comment>
<keyword evidence="8" id="KW-0963">Cytoplasm</keyword>
<keyword evidence="5 8" id="KW-0547">Nucleotide-binding</keyword>
<dbReference type="EMBL" id="LNYU01000009">
    <property type="protein sequence ID" value="KTD66574.1"/>
    <property type="molecule type" value="Genomic_DNA"/>
</dbReference>
<dbReference type="GO" id="GO:0004592">
    <property type="term" value="F:pantoate-beta-alanine ligase activity"/>
    <property type="evidence" value="ECO:0007669"/>
    <property type="project" value="UniProtKB-UniRule"/>
</dbReference>
<comment type="pathway">
    <text evidence="1 8">Cofactor biosynthesis; (R)-pantothenate biosynthesis; (R)-pantothenate from (R)-pantoate and beta-alanine: step 1/1.</text>
</comment>
<dbReference type="SUPFAM" id="SSF52374">
    <property type="entry name" value="Nucleotidylyl transferase"/>
    <property type="match status" value="1"/>
</dbReference>
<evidence type="ECO:0000256" key="3">
    <source>
        <dbReference type="ARBA" id="ARBA00022598"/>
    </source>
</evidence>
<evidence type="ECO:0000256" key="2">
    <source>
        <dbReference type="ARBA" id="ARBA00009256"/>
    </source>
</evidence>
<comment type="similarity">
    <text evidence="2 8">Belongs to the pantothenate synthetase family.</text>
</comment>
<keyword evidence="4 8" id="KW-0566">Pantothenate biosynthesis</keyword>
<dbReference type="UniPathway" id="UPA00028">
    <property type="reaction ID" value="UER00005"/>
</dbReference>
<dbReference type="HAMAP" id="MF_00158">
    <property type="entry name" value="PanC"/>
    <property type="match status" value="1"/>
</dbReference>
<reference evidence="9 10" key="1">
    <citation type="submission" date="2015-11" db="EMBL/GenBank/DDBJ databases">
        <title>Genomic analysis of 38 Legionella species identifies large and diverse effector repertoires.</title>
        <authorList>
            <person name="Burstein D."/>
            <person name="Amaro F."/>
            <person name="Zusman T."/>
            <person name="Lifshitz Z."/>
            <person name="Cohen O."/>
            <person name="Gilbert J.A."/>
            <person name="Pupko T."/>
            <person name="Shuman H.A."/>
            <person name="Segal G."/>
        </authorList>
    </citation>
    <scope>NUCLEOTIDE SEQUENCE [LARGE SCALE GENOMIC DNA]</scope>
    <source>
        <strain evidence="9 10">SC-63-C7</strain>
    </source>
</reference>